<name>A0A6C0DKW0_9ZZZZ</name>
<evidence type="ECO:0000256" key="2">
    <source>
        <dbReference type="SAM" id="Phobius"/>
    </source>
</evidence>
<dbReference type="AlphaFoldDB" id="A0A6C0DKW0"/>
<evidence type="ECO:0000256" key="1">
    <source>
        <dbReference type="SAM" id="MobiDB-lite"/>
    </source>
</evidence>
<proteinExistence type="predicted"/>
<feature type="region of interest" description="Disordered" evidence="1">
    <location>
        <begin position="1"/>
        <end position="34"/>
    </location>
</feature>
<keyword evidence="2" id="KW-0472">Membrane</keyword>
<feature type="transmembrane region" description="Helical" evidence="2">
    <location>
        <begin position="107"/>
        <end position="130"/>
    </location>
</feature>
<keyword evidence="2" id="KW-1133">Transmembrane helix</keyword>
<dbReference type="NCBIfam" id="NF033632">
    <property type="entry name" value="SLATT_4"/>
    <property type="match status" value="1"/>
</dbReference>
<evidence type="ECO:0008006" key="4">
    <source>
        <dbReference type="Google" id="ProtNLM"/>
    </source>
</evidence>
<sequence length="395" mass="46522">MLSRNSIDKENLKLNELDEHDNQEIDNHDIEKQEKKRLDEFRPEGADLNLQRFKENSDNVSTNASGSTQHVEWSPENELIMVEWCDVAQCYKWLNARAHSKYSLMNAWFTIPAIVLSTISGTASFAQTSLPTEYQVYSPMAIGAINIFIGILTTVQQYLKIAELNEAHRVSSISWDKFARNIRIELAKKPEERMDAGHFLKLNRQEFDRLMETSPMVHEDIIKEFNRKFQGAPGSIERKNFEELRKPDICNSITSANQTRHPWYLELNKSIDVFDNTAIDEEIVKSKDNLIKMQQRRINENEAELKQKKYLELEQSKRQKEFDDMLERQKKEVENKYKENVNKINEYINEFENIYSRKPLKDEVYESMKITIPKFDLDQYIDTNYNSTNNNIDNV</sequence>
<keyword evidence="2" id="KW-0812">Transmembrane</keyword>
<feature type="transmembrane region" description="Helical" evidence="2">
    <location>
        <begin position="136"/>
        <end position="155"/>
    </location>
</feature>
<protein>
    <recommendedName>
        <fullName evidence="4">SMODS and SLOG-associating 2TM effector domain-containing protein</fullName>
    </recommendedName>
</protein>
<dbReference type="EMBL" id="MN739632">
    <property type="protein sequence ID" value="QHT17203.1"/>
    <property type="molecule type" value="Genomic_DNA"/>
</dbReference>
<reference evidence="3" key="1">
    <citation type="journal article" date="2020" name="Nature">
        <title>Giant virus diversity and host interactions through global metagenomics.</title>
        <authorList>
            <person name="Schulz F."/>
            <person name="Roux S."/>
            <person name="Paez-Espino D."/>
            <person name="Jungbluth S."/>
            <person name="Walsh D.A."/>
            <person name="Denef V.J."/>
            <person name="McMahon K.D."/>
            <person name="Konstantinidis K.T."/>
            <person name="Eloe-Fadrosh E.A."/>
            <person name="Kyrpides N.C."/>
            <person name="Woyke T."/>
        </authorList>
    </citation>
    <scope>NUCLEOTIDE SEQUENCE</scope>
    <source>
        <strain evidence="3">GVMAG-M-3300023174-24</strain>
    </source>
</reference>
<accession>A0A6C0DKW0</accession>
<evidence type="ECO:0000313" key="3">
    <source>
        <dbReference type="EMBL" id="QHT17203.1"/>
    </source>
</evidence>
<organism evidence="3">
    <name type="scientific">viral metagenome</name>
    <dbReference type="NCBI Taxonomy" id="1070528"/>
    <lineage>
        <taxon>unclassified sequences</taxon>
        <taxon>metagenomes</taxon>
        <taxon>organismal metagenomes</taxon>
    </lineage>
</organism>